<keyword evidence="4 13" id="KW-0812">Transmembrane</keyword>
<dbReference type="PROSITE" id="PS50929">
    <property type="entry name" value="ABC_TM1F"/>
    <property type="match status" value="2"/>
</dbReference>
<dbReference type="AlphaFoldDB" id="A0A397TDK7"/>
<dbReference type="InterPro" id="IPR017871">
    <property type="entry name" value="ABC_transporter-like_CS"/>
</dbReference>
<evidence type="ECO:0000256" key="8">
    <source>
        <dbReference type="ARBA" id="ARBA00022967"/>
    </source>
</evidence>
<evidence type="ECO:0000256" key="4">
    <source>
        <dbReference type="ARBA" id="ARBA00022692"/>
    </source>
</evidence>
<dbReference type="Proteomes" id="UP000265703">
    <property type="component" value="Unassembled WGS sequence"/>
</dbReference>
<feature type="transmembrane region" description="Helical" evidence="13">
    <location>
        <begin position="655"/>
        <end position="679"/>
    </location>
</feature>
<dbReference type="InterPro" id="IPR003439">
    <property type="entry name" value="ABC_transporter-like_ATP-bd"/>
</dbReference>
<dbReference type="Gene3D" id="1.20.1560.10">
    <property type="entry name" value="ABC transporter type 1, transmembrane domain"/>
    <property type="match status" value="1"/>
</dbReference>
<dbReference type="PROSITE" id="PS50893">
    <property type="entry name" value="ABC_TRANSPORTER_2"/>
    <property type="match status" value="2"/>
</dbReference>
<feature type="domain" description="ABC transporter" evidence="14">
    <location>
        <begin position="983"/>
        <end position="1219"/>
    </location>
</feature>
<dbReference type="FunFam" id="3.40.50.300:FF:000479">
    <property type="entry name" value="Multidrug resistance protein 1A"/>
    <property type="match status" value="1"/>
</dbReference>
<feature type="transmembrane region" description="Helical" evidence="13">
    <location>
        <begin position="147"/>
        <end position="166"/>
    </location>
</feature>
<feature type="transmembrane region" description="Helical" evidence="13">
    <location>
        <begin position="264"/>
        <end position="282"/>
    </location>
</feature>
<dbReference type="STRING" id="658196.A0A397TDK7"/>
<feature type="transmembrane region" description="Helical" evidence="13">
    <location>
        <begin position="699"/>
        <end position="726"/>
    </location>
</feature>
<dbReference type="GO" id="GO:0015421">
    <property type="term" value="F:ABC-type oligopeptide transporter activity"/>
    <property type="evidence" value="ECO:0007669"/>
    <property type="project" value="TreeGrafter"/>
</dbReference>
<keyword evidence="5" id="KW-0677">Repeat</keyword>
<dbReference type="FunFam" id="1.20.1560.10:FF:000018">
    <property type="entry name" value="ATP-binding cassette subfamily B member 11"/>
    <property type="match status" value="1"/>
</dbReference>
<dbReference type="SMART" id="SM00382">
    <property type="entry name" value="AAA"/>
    <property type="match status" value="2"/>
</dbReference>
<dbReference type="PROSITE" id="PS00211">
    <property type="entry name" value="ABC_TRANSPORTER_1"/>
    <property type="match status" value="2"/>
</dbReference>
<dbReference type="CDD" id="cd18577">
    <property type="entry name" value="ABC_6TM_Pgp_ABCB1_D1_like"/>
    <property type="match status" value="1"/>
</dbReference>
<keyword evidence="11" id="KW-0325">Glycoprotein</keyword>
<keyword evidence="8" id="KW-1278">Translocase</keyword>
<evidence type="ECO:0000256" key="2">
    <source>
        <dbReference type="ARBA" id="ARBA00007577"/>
    </source>
</evidence>
<evidence type="ECO:0000256" key="5">
    <source>
        <dbReference type="ARBA" id="ARBA00022737"/>
    </source>
</evidence>
<dbReference type="CDD" id="cd18578">
    <property type="entry name" value="ABC_6TM_Pgp_ABCB1_D2_like"/>
    <property type="match status" value="1"/>
</dbReference>
<evidence type="ECO:0000259" key="15">
    <source>
        <dbReference type="PROSITE" id="PS50929"/>
    </source>
</evidence>
<keyword evidence="7" id="KW-0067">ATP-binding</keyword>
<evidence type="ECO:0000259" key="14">
    <source>
        <dbReference type="PROSITE" id="PS50893"/>
    </source>
</evidence>
<dbReference type="Pfam" id="PF00664">
    <property type="entry name" value="ABC_membrane"/>
    <property type="match status" value="2"/>
</dbReference>
<reference evidence="16 17" key="1">
    <citation type="submission" date="2018-06" db="EMBL/GenBank/DDBJ databases">
        <title>Comparative genomics reveals the genomic features of Rhizophagus irregularis, R. cerebriforme, R. diaphanum and Gigaspora rosea, and their symbiotic lifestyle signature.</title>
        <authorList>
            <person name="Morin E."/>
            <person name="San Clemente H."/>
            <person name="Chen E.C.H."/>
            <person name="De La Providencia I."/>
            <person name="Hainaut M."/>
            <person name="Kuo A."/>
            <person name="Kohler A."/>
            <person name="Murat C."/>
            <person name="Tang N."/>
            <person name="Roy S."/>
            <person name="Loubradou J."/>
            <person name="Henrissat B."/>
            <person name="Grigoriev I.V."/>
            <person name="Corradi N."/>
            <person name="Roux C."/>
            <person name="Martin F.M."/>
        </authorList>
    </citation>
    <scope>NUCLEOTIDE SEQUENCE [LARGE SCALE GENOMIC DNA]</scope>
    <source>
        <strain evidence="16 17">DAOM 227022</strain>
    </source>
</reference>
<evidence type="ECO:0000256" key="13">
    <source>
        <dbReference type="SAM" id="Phobius"/>
    </source>
</evidence>
<dbReference type="PANTHER" id="PTHR43394">
    <property type="entry name" value="ATP-DEPENDENT PERMEASE MDL1, MITOCHONDRIAL"/>
    <property type="match status" value="1"/>
</dbReference>
<dbReference type="Pfam" id="PF00005">
    <property type="entry name" value="ABC_tran"/>
    <property type="match status" value="2"/>
</dbReference>
<dbReference type="SUPFAM" id="SSF90123">
    <property type="entry name" value="ABC transporter transmembrane region"/>
    <property type="match status" value="2"/>
</dbReference>
<dbReference type="OrthoDB" id="6500128at2759"/>
<evidence type="ECO:0000313" key="16">
    <source>
        <dbReference type="EMBL" id="RIA93061.1"/>
    </source>
</evidence>
<organism evidence="16 17">
    <name type="scientific">Glomus cerebriforme</name>
    <dbReference type="NCBI Taxonomy" id="658196"/>
    <lineage>
        <taxon>Eukaryota</taxon>
        <taxon>Fungi</taxon>
        <taxon>Fungi incertae sedis</taxon>
        <taxon>Mucoromycota</taxon>
        <taxon>Glomeromycotina</taxon>
        <taxon>Glomeromycetes</taxon>
        <taxon>Glomerales</taxon>
        <taxon>Glomeraceae</taxon>
        <taxon>Glomus</taxon>
    </lineage>
</organism>
<dbReference type="InterPro" id="IPR036640">
    <property type="entry name" value="ABC1_TM_sf"/>
</dbReference>
<accession>A0A397TDK7</accession>
<feature type="transmembrane region" description="Helical" evidence="13">
    <location>
        <begin position="123"/>
        <end position="141"/>
    </location>
</feature>
<evidence type="ECO:0000256" key="6">
    <source>
        <dbReference type="ARBA" id="ARBA00022741"/>
    </source>
</evidence>
<feature type="domain" description="ABC transmembrane type-1" evidence="15">
    <location>
        <begin position="659"/>
        <end position="947"/>
    </location>
</feature>
<gene>
    <name evidence="16" type="ORF">C1645_691038</name>
</gene>
<sequence length="1226" mass="134315">MTIIFSDFIQVFFGFQLALSNRDHGLDPTGEDLIRAKHELNDGIRKNAFYFIGLGCGVFVFAYGQMFFWMTAGENQAKRIRKLYYSAILRQDIAFFDTVSTGDVTTRISGDTSIYQEGISEKCGLIIQQFAVFISGFAIAYSKGWKLSLVLTAIIPLLAIAGGVMAKAISNDASEGQDAYAAAGGVAEQVLSGIRTIVSFGGEKRELARYRNKLNEAYKAGVKKAFISGTGLGAMMGIMFGSYGLAFWYGSILIVRGEQKGGEVLNVFFAIIMGAFSIGNASPHFSSVANALGSATKLFAVIERVPEIDSSLDSGKKINKSEFKGNIEFKNVNFNYPTRPDVQVLKNFNLKIEPGQTVALVGSSGSGKSTIVGLLERFYNPVSGSITLDGEDIKNLNLKSLRTQIGLVGQEPVLFPESIKQNILWGADPSGKEPTLDDIIEACKKSNAHDFIDELPKKYDTLVGEKGALLSGGQKQRIAIARALIKDPPLLLLDEATSALDTESERLVQTALDNASTNRTTIVIAHRLSTIKHADKIVVMSKGEIIEVGRHDELIAKQGVYYGLVRAQELKTQQNEEGDEDDDDSSLSSQSENETTIIFDEKHEKHHNLTRITTKASTVRSGAKSEKEILQESEEEKLKQKMPLARVFRANLPEIFLIIIGTIAATVNGAIMPLFSLVFSSILEVFSKVDQPEELRREANFWAGMFGLLALVALLCNFFQLSCFMISAERLTRRLRLLTFEALMKQEIAFFDDEKNGTGVLTSKLAVDASKIEGLTGSLMGNILQNVANIAIGLGIAFGFGWKLTLVIIAAAPVVAVAGFLEMKALAGFGAKTRKAYESTGQIVQQSVSNMRTISALTREETFRTMYIEAIRKPHKIAVKGSILSSFGFAGSQGTLYFIWSLAFWYGGQLVMTEEYTLKRMLNVLFAVVFSAMAVGQMSTFAPNTAKAKVAAISIFEILDRKSEIDVTDNEGKDRPTPIKGEAKFEGVHFNYPARPDVHILRGLDMSIYAGKTIALVGSSGSGKSTVIALLLRWYDINSGKVELEKVDIKNWNLEYLRSNISLVGQEPVLFDLTIGENIAYGKEGCTQEEIEAASKGANIYNFIMSLPDKYDTRVGEKGTQLSGGQKQRIAIARALIRSPKLLLLDEATSALDSESEKVVQNALDKASKGRTTLTIAHRLSTIQDADLILVCKKGKIVESGKHMELISQQGLYYELVNKQILMKKK</sequence>
<comment type="subcellular location">
    <subcellularLocation>
        <location evidence="1">Membrane</location>
        <topology evidence="1">Multi-pass membrane protein</topology>
    </subcellularLocation>
</comment>
<keyword evidence="6" id="KW-0547">Nucleotide-binding</keyword>
<feature type="transmembrane region" description="Helical" evidence="13">
    <location>
        <begin position="921"/>
        <end position="942"/>
    </location>
</feature>
<feature type="transmembrane region" description="Helical" evidence="13">
    <location>
        <begin position="232"/>
        <end position="252"/>
    </location>
</feature>
<keyword evidence="10 13" id="KW-0472">Membrane</keyword>
<dbReference type="Gene3D" id="3.40.50.300">
    <property type="entry name" value="P-loop containing nucleotide triphosphate hydrolases"/>
    <property type="match status" value="2"/>
</dbReference>
<name>A0A397TDK7_9GLOM</name>
<keyword evidence="17" id="KW-1185">Reference proteome</keyword>
<dbReference type="FunFam" id="1.20.1560.10:FF:000009">
    <property type="entry name" value="ABC transporter B family member 1"/>
    <property type="match status" value="1"/>
</dbReference>
<keyword evidence="3" id="KW-0813">Transport</keyword>
<proteinExistence type="inferred from homology"/>
<dbReference type="SUPFAM" id="SSF52540">
    <property type="entry name" value="P-loop containing nucleoside triphosphate hydrolases"/>
    <property type="match status" value="2"/>
</dbReference>
<evidence type="ECO:0000313" key="17">
    <source>
        <dbReference type="Proteomes" id="UP000265703"/>
    </source>
</evidence>
<evidence type="ECO:0000256" key="10">
    <source>
        <dbReference type="ARBA" id="ARBA00023136"/>
    </source>
</evidence>
<evidence type="ECO:0000256" key="1">
    <source>
        <dbReference type="ARBA" id="ARBA00004141"/>
    </source>
</evidence>
<evidence type="ECO:0000256" key="3">
    <source>
        <dbReference type="ARBA" id="ARBA00022448"/>
    </source>
</evidence>
<dbReference type="InterPro" id="IPR003593">
    <property type="entry name" value="AAA+_ATPase"/>
</dbReference>
<dbReference type="InterPro" id="IPR011527">
    <property type="entry name" value="ABC1_TM_dom"/>
</dbReference>
<dbReference type="CDD" id="cd03249">
    <property type="entry name" value="ABC_MTABC3_MDL1_MDL2"/>
    <property type="match status" value="2"/>
</dbReference>
<feature type="transmembrane region" description="Helical" evidence="13">
    <location>
        <begin position="48"/>
        <end position="72"/>
    </location>
</feature>
<keyword evidence="9 13" id="KW-1133">Transmembrane helix</keyword>
<evidence type="ECO:0000256" key="9">
    <source>
        <dbReference type="ARBA" id="ARBA00022989"/>
    </source>
</evidence>
<evidence type="ECO:0000256" key="7">
    <source>
        <dbReference type="ARBA" id="ARBA00022840"/>
    </source>
</evidence>
<feature type="transmembrane region" description="Helical" evidence="13">
    <location>
        <begin position="882"/>
        <end position="906"/>
    </location>
</feature>
<dbReference type="InterPro" id="IPR039421">
    <property type="entry name" value="Type_1_exporter"/>
</dbReference>
<dbReference type="FunFam" id="3.40.50.300:FF:000205">
    <property type="entry name" value="ABC transporter B family member 4"/>
    <property type="match status" value="1"/>
</dbReference>
<dbReference type="GO" id="GO:0090374">
    <property type="term" value="P:oligopeptide export from mitochondrion"/>
    <property type="evidence" value="ECO:0007669"/>
    <property type="project" value="TreeGrafter"/>
</dbReference>
<dbReference type="GO" id="GO:0016887">
    <property type="term" value="F:ATP hydrolysis activity"/>
    <property type="evidence" value="ECO:0007669"/>
    <property type="project" value="InterPro"/>
</dbReference>
<protein>
    <submittedName>
        <fullName evidence="16">Multidrug resistance protein 1</fullName>
    </submittedName>
</protein>
<dbReference type="PANTHER" id="PTHR43394:SF27">
    <property type="entry name" value="ATP-DEPENDENT TRANSLOCASE ABCB1-LIKE"/>
    <property type="match status" value="1"/>
</dbReference>
<feature type="region of interest" description="Disordered" evidence="12">
    <location>
        <begin position="572"/>
        <end position="602"/>
    </location>
</feature>
<feature type="domain" description="ABC transporter" evidence="14">
    <location>
        <begin position="327"/>
        <end position="567"/>
    </location>
</feature>
<dbReference type="GO" id="GO:0005743">
    <property type="term" value="C:mitochondrial inner membrane"/>
    <property type="evidence" value="ECO:0007669"/>
    <property type="project" value="TreeGrafter"/>
</dbReference>
<dbReference type="InterPro" id="IPR027417">
    <property type="entry name" value="P-loop_NTPase"/>
</dbReference>
<dbReference type="GO" id="GO:0005524">
    <property type="term" value="F:ATP binding"/>
    <property type="evidence" value="ECO:0007669"/>
    <property type="project" value="UniProtKB-KW"/>
</dbReference>
<feature type="compositionally biased region" description="Acidic residues" evidence="12">
    <location>
        <begin position="576"/>
        <end position="585"/>
    </location>
</feature>
<dbReference type="EMBL" id="QKYT01000112">
    <property type="protein sequence ID" value="RIA93061.1"/>
    <property type="molecule type" value="Genomic_DNA"/>
</dbReference>
<comment type="similarity">
    <text evidence="2">Belongs to the ABC transporter superfamily. ABCB family. Multidrug resistance exporter (TC 3.A.1.201) subfamily.</text>
</comment>
<evidence type="ECO:0000256" key="12">
    <source>
        <dbReference type="SAM" id="MobiDB-lite"/>
    </source>
</evidence>
<evidence type="ECO:0000256" key="11">
    <source>
        <dbReference type="ARBA" id="ARBA00023180"/>
    </source>
</evidence>
<comment type="caution">
    <text evidence="16">The sequence shown here is derived from an EMBL/GenBank/DDBJ whole genome shotgun (WGS) entry which is preliminary data.</text>
</comment>
<feature type="domain" description="ABC transmembrane type-1" evidence="15">
    <location>
        <begin position="1"/>
        <end position="290"/>
    </location>
</feature>